<dbReference type="Pfam" id="PF00104">
    <property type="entry name" value="Hormone_recep"/>
    <property type="match status" value="1"/>
</dbReference>
<feature type="region of interest" description="Disordered" evidence="10">
    <location>
        <begin position="426"/>
        <end position="487"/>
    </location>
</feature>
<dbReference type="PRINTS" id="PR00047">
    <property type="entry name" value="STROIDFINGER"/>
</dbReference>
<keyword evidence="6 9" id="KW-0804">Transcription</keyword>
<evidence type="ECO:0000256" key="8">
    <source>
        <dbReference type="ARBA" id="ARBA00023242"/>
    </source>
</evidence>
<sequence length="714" mass="80739">MSCLLRQGSTLYALDMPCKVCGDKASGLHYGVYSCEGCKGFFRRTIHQKITYRTCAMDGACVITKVNRNRCQTCRFLKCLQVGMSKDAVKYGRIPKKTKARLLAERMAERQNEKLSNQVVLFRHVDDVENSNQSTTREILASKIKEEIEENVSDIRETSQSASNERPFVDTFHQPKEFMVQTTAYSSSLISNPQRPANQEPPRARRFPAEFMTSELAMRHLQDQSEGDPPVYNHYRNKDRFMMSPQDHPTSPSRPDEEICPPRRKLSALCSEMESCKRYKASSLEARPHFSASPPHNERIRYPPQTSNITSSNDMTEGHDSVIMTSVDPCKLTKNNFPPWPRVSFPQMTAPKDHQGRTSEARQDAALPQGLYFGPNLPLFVQRYPLASGAPTLLSPFSPVFYPGAVTKHTHAPILPFYVTSPTSSLMTSPRNGFPSQSSFASGDKRRFGCSTSSNRVSPDRRDSRSPSSPDSGYPEASDVRSEYSESGRDDLAQKYTQIIQQILTAHNRTCDLSKDAIFLPFYGVKRNTACADEVKFHAGKRFEDAIREVVAFGRKIPGFENLSEHDQLSLLKTGAFEVLLVRLTSQYCKSNETVTLDGASELIRQNFYGQGMDDFVDAMFDFCDKFSRFELNEIHQAMFSALVLITPDRQRLQSNSHVEKLHDHILTALSWYCDRCPIKSSLPKLMTKLAELRTLNDLFSCHLAAFDDEVPFA</sequence>
<evidence type="ECO:0000256" key="3">
    <source>
        <dbReference type="ARBA" id="ARBA00022833"/>
    </source>
</evidence>
<dbReference type="InterPro" id="IPR035500">
    <property type="entry name" value="NHR-like_dom_sf"/>
</dbReference>
<evidence type="ECO:0000256" key="2">
    <source>
        <dbReference type="ARBA" id="ARBA00022771"/>
    </source>
</evidence>
<dbReference type="EMBL" id="CAWYQH010000002">
    <property type="protein sequence ID" value="CAK8673183.1"/>
    <property type="molecule type" value="Genomic_DNA"/>
</dbReference>
<feature type="region of interest" description="Disordered" evidence="10">
    <location>
        <begin position="241"/>
        <end position="260"/>
    </location>
</feature>
<keyword evidence="14" id="KW-1185">Reference proteome</keyword>
<dbReference type="PROSITE" id="PS51843">
    <property type="entry name" value="NR_LBD"/>
    <property type="match status" value="1"/>
</dbReference>
<dbReference type="InterPro" id="IPR050234">
    <property type="entry name" value="Nuclear_hormone_rcpt_NR1"/>
</dbReference>
<dbReference type="InterPro" id="IPR013088">
    <property type="entry name" value="Znf_NHR/GATA"/>
</dbReference>
<proteinExistence type="inferred from homology"/>
<feature type="compositionally biased region" description="Basic and acidic residues" evidence="10">
    <location>
        <begin position="478"/>
        <end position="487"/>
    </location>
</feature>
<keyword evidence="2 9" id="KW-0863">Zinc-finger</keyword>
<dbReference type="PROSITE" id="PS00031">
    <property type="entry name" value="NUCLEAR_REC_DBD_1"/>
    <property type="match status" value="1"/>
</dbReference>
<dbReference type="PROSITE" id="PS51030">
    <property type="entry name" value="NUCLEAR_REC_DBD_2"/>
    <property type="match status" value="1"/>
</dbReference>
<dbReference type="Gene3D" id="3.30.50.10">
    <property type="entry name" value="Erythroid Transcription Factor GATA-1, subunit A"/>
    <property type="match status" value="1"/>
</dbReference>
<gene>
    <name evidence="13" type="ORF">CVLEPA_LOCUS2999</name>
</gene>
<evidence type="ECO:0000256" key="5">
    <source>
        <dbReference type="ARBA" id="ARBA00023125"/>
    </source>
</evidence>
<dbReference type="SMART" id="SM00430">
    <property type="entry name" value="HOLI"/>
    <property type="match status" value="1"/>
</dbReference>
<dbReference type="Pfam" id="PF00105">
    <property type="entry name" value="zf-C4"/>
    <property type="match status" value="1"/>
</dbReference>
<feature type="domain" description="Nuclear receptor" evidence="11">
    <location>
        <begin position="15"/>
        <end position="91"/>
    </location>
</feature>
<evidence type="ECO:0000256" key="7">
    <source>
        <dbReference type="ARBA" id="ARBA00023170"/>
    </source>
</evidence>
<dbReference type="CDD" id="cd06929">
    <property type="entry name" value="NR_LBD_F1"/>
    <property type="match status" value="1"/>
</dbReference>
<evidence type="ECO:0000256" key="10">
    <source>
        <dbReference type="SAM" id="MobiDB-lite"/>
    </source>
</evidence>
<dbReference type="PANTHER" id="PTHR24082:SF473">
    <property type="entry name" value="ECDYSONE-INDUCED PROTEIN 75B, ISOFORM B"/>
    <property type="match status" value="1"/>
</dbReference>
<evidence type="ECO:0000259" key="12">
    <source>
        <dbReference type="PROSITE" id="PS51843"/>
    </source>
</evidence>
<evidence type="ECO:0000313" key="13">
    <source>
        <dbReference type="EMBL" id="CAK8673183.1"/>
    </source>
</evidence>
<keyword evidence="1 9" id="KW-0479">Metal-binding</keyword>
<dbReference type="InterPro" id="IPR001723">
    <property type="entry name" value="Nuclear_hrmn_rcpt"/>
</dbReference>
<reference evidence="13 14" key="1">
    <citation type="submission" date="2024-02" db="EMBL/GenBank/DDBJ databases">
        <authorList>
            <person name="Daric V."/>
            <person name="Darras S."/>
        </authorList>
    </citation>
    <scope>NUCLEOTIDE SEQUENCE [LARGE SCALE GENOMIC DNA]</scope>
</reference>
<evidence type="ECO:0000256" key="4">
    <source>
        <dbReference type="ARBA" id="ARBA00023015"/>
    </source>
</evidence>
<dbReference type="Proteomes" id="UP001642483">
    <property type="component" value="Unassembled WGS sequence"/>
</dbReference>
<comment type="similarity">
    <text evidence="9">Belongs to the nuclear hormone receptor family.</text>
</comment>
<evidence type="ECO:0000256" key="9">
    <source>
        <dbReference type="RuleBase" id="RU004334"/>
    </source>
</evidence>
<feature type="compositionally biased region" description="Polar residues" evidence="10">
    <location>
        <begin position="304"/>
        <end position="315"/>
    </location>
</feature>
<keyword evidence="4 9" id="KW-0805">Transcription regulation</keyword>
<dbReference type="SMART" id="SM00399">
    <property type="entry name" value="ZnF_C4"/>
    <property type="match status" value="1"/>
</dbReference>
<evidence type="ECO:0000259" key="11">
    <source>
        <dbReference type="PROSITE" id="PS51030"/>
    </source>
</evidence>
<dbReference type="SUPFAM" id="SSF48508">
    <property type="entry name" value="Nuclear receptor ligand-binding domain"/>
    <property type="match status" value="1"/>
</dbReference>
<dbReference type="SUPFAM" id="SSF57716">
    <property type="entry name" value="Glucocorticoid receptor-like (DNA-binding domain)"/>
    <property type="match status" value="1"/>
</dbReference>
<feature type="compositionally biased region" description="Polar residues" evidence="10">
    <location>
        <begin position="426"/>
        <end position="441"/>
    </location>
</feature>
<keyword evidence="3 9" id="KW-0862">Zinc</keyword>
<feature type="region of interest" description="Disordered" evidence="10">
    <location>
        <begin position="287"/>
        <end position="316"/>
    </location>
</feature>
<dbReference type="InterPro" id="IPR000536">
    <property type="entry name" value="Nucl_hrmn_rcpt_lig-bd"/>
</dbReference>
<dbReference type="PRINTS" id="PR00398">
    <property type="entry name" value="STRDHORMONER"/>
</dbReference>
<organism evidence="13 14">
    <name type="scientific">Clavelina lepadiformis</name>
    <name type="common">Light-bulb sea squirt</name>
    <name type="synonym">Ascidia lepadiformis</name>
    <dbReference type="NCBI Taxonomy" id="159417"/>
    <lineage>
        <taxon>Eukaryota</taxon>
        <taxon>Metazoa</taxon>
        <taxon>Chordata</taxon>
        <taxon>Tunicata</taxon>
        <taxon>Ascidiacea</taxon>
        <taxon>Aplousobranchia</taxon>
        <taxon>Clavelinidae</taxon>
        <taxon>Clavelina</taxon>
    </lineage>
</organism>
<feature type="domain" description="NR LBD" evidence="12">
    <location>
        <begin position="495"/>
        <end position="714"/>
    </location>
</feature>
<keyword evidence="5 9" id="KW-0238">DNA-binding</keyword>
<protein>
    <submittedName>
        <fullName evidence="13">Uncharacterized protein</fullName>
    </submittedName>
</protein>
<keyword evidence="8 9" id="KW-0539">Nucleus</keyword>
<comment type="subcellular location">
    <subcellularLocation>
        <location evidence="9">Nucleus</location>
    </subcellularLocation>
</comment>
<comment type="caution">
    <text evidence="13">The sequence shown here is derived from an EMBL/GenBank/DDBJ whole genome shotgun (WGS) entry which is preliminary data.</text>
</comment>
<name>A0ABP0F3B9_CLALP</name>
<accession>A0ABP0F3B9</accession>
<evidence type="ECO:0000256" key="6">
    <source>
        <dbReference type="ARBA" id="ARBA00023163"/>
    </source>
</evidence>
<dbReference type="PANTHER" id="PTHR24082">
    <property type="entry name" value="NUCLEAR HORMONE RECEPTOR"/>
    <property type="match status" value="1"/>
</dbReference>
<dbReference type="PROSITE" id="PS51257">
    <property type="entry name" value="PROKAR_LIPOPROTEIN"/>
    <property type="match status" value="1"/>
</dbReference>
<keyword evidence="7 9" id="KW-0675">Receptor</keyword>
<dbReference type="CDD" id="cd07166">
    <property type="entry name" value="NR_DBD_REV_ERB"/>
    <property type="match status" value="1"/>
</dbReference>
<evidence type="ECO:0000256" key="1">
    <source>
        <dbReference type="ARBA" id="ARBA00022723"/>
    </source>
</evidence>
<dbReference type="InterPro" id="IPR001628">
    <property type="entry name" value="Znf_hrmn_rcpt"/>
</dbReference>
<evidence type="ECO:0000313" key="14">
    <source>
        <dbReference type="Proteomes" id="UP001642483"/>
    </source>
</evidence>
<dbReference type="Gene3D" id="1.10.565.10">
    <property type="entry name" value="Retinoid X Receptor"/>
    <property type="match status" value="1"/>
</dbReference>